<protein>
    <recommendedName>
        <fullName evidence="3">Protein-L-isoaspartate O-methyltransferase</fullName>
    </recommendedName>
</protein>
<organism evidence="2">
    <name type="scientific">marine sediment metagenome</name>
    <dbReference type="NCBI Taxonomy" id="412755"/>
    <lineage>
        <taxon>unclassified sequences</taxon>
        <taxon>metagenomes</taxon>
        <taxon>ecological metagenomes</taxon>
    </lineage>
</organism>
<dbReference type="AlphaFoldDB" id="A0A0F9XZD7"/>
<gene>
    <name evidence="2" type="ORF">LCGC14_0152700</name>
</gene>
<evidence type="ECO:0000256" key="1">
    <source>
        <dbReference type="ARBA" id="ARBA00005369"/>
    </source>
</evidence>
<evidence type="ECO:0000313" key="2">
    <source>
        <dbReference type="EMBL" id="KKN97758.1"/>
    </source>
</evidence>
<dbReference type="InterPro" id="IPR000682">
    <property type="entry name" value="PCMT"/>
</dbReference>
<dbReference type="Gene3D" id="3.40.50.150">
    <property type="entry name" value="Vaccinia Virus protein VP39"/>
    <property type="match status" value="1"/>
</dbReference>
<proteinExistence type="inferred from homology"/>
<evidence type="ECO:0008006" key="3">
    <source>
        <dbReference type="Google" id="ProtNLM"/>
    </source>
</evidence>
<comment type="caution">
    <text evidence="2">The sequence shown here is derived from an EMBL/GenBank/DDBJ whole genome shotgun (WGS) entry which is preliminary data.</text>
</comment>
<sequence length="217" mass="23549">MTDFTARRTMMVDTQVRPSDVTKFPIIDAMLKVAREDYVPAARREAAYLGENISLGEGRVVLEPRTLAKMLDELGIENDELVLDIGCGYGYSSAVIAHMAEAVVAVESDEQMAKEAQETLINADIDNVIVHPGALAEGAEQHGPYDVMIVQGGVAEVPEALLAQLKNGGRIACLFMDGPLGEVRLGYKSDHGISWRKSFNAAAPLLNGFTRAKEFQL</sequence>
<dbReference type="InterPro" id="IPR029063">
    <property type="entry name" value="SAM-dependent_MTases_sf"/>
</dbReference>
<name>A0A0F9XZD7_9ZZZZ</name>
<accession>A0A0F9XZD7</accession>
<dbReference type="EMBL" id="LAZR01000055">
    <property type="protein sequence ID" value="KKN97758.1"/>
    <property type="molecule type" value="Genomic_DNA"/>
</dbReference>
<dbReference type="SUPFAM" id="SSF53335">
    <property type="entry name" value="S-adenosyl-L-methionine-dependent methyltransferases"/>
    <property type="match status" value="1"/>
</dbReference>
<dbReference type="Pfam" id="PF01135">
    <property type="entry name" value="PCMT"/>
    <property type="match status" value="1"/>
</dbReference>
<dbReference type="CDD" id="cd02440">
    <property type="entry name" value="AdoMet_MTases"/>
    <property type="match status" value="1"/>
</dbReference>
<dbReference type="PANTHER" id="PTHR11579:SF18">
    <property type="entry name" value="PROTEIN-L-ISOASPARTATE O-METHYLTRANSFERASE"/>
    <property type="match status" value="1"/>
</dbReference>
<dbReference type="PANTHER" id="PTHR11579">
    <property type="entry name" value="PROTEIN-L-ISOASPARTATE O-METHYLTRANSFERASE"/>
    <property type="match status" value="1"/>
</dbReference>
<dbReference type="GO" id="GO:0005737">
    <property type="term" value="C:cytoplasm"/>
    <property type="evidence" value="ECO:0007669"/>
    <property type="project" value="TreeGrafter"/>
</dbReference>
<comment type="similarity">
    <text evidence="1">Belongs to the methyltransferase superfamily. L-isoaspartyl/D-aspartyl protein methyltransferase family.</text>
</comment>
<dbReference type="GO" id="GO:0004719">
    <property type="term" value="F:protein-L-isoaspartate (D-aspartate) O-methyltransferase activity"/>
    <property type="evidence" value="ECO:0007669"/>
    <property type="project" value="InterPro"/>
</dbReference>
<reference evidence="2" key="1">
    <citation type="journal article" date="2015" name="Nature">
        <title>Complex archaea that bridge the gap between prokaryotes and eukaryotes.</title>
        <authorList>
            <person name="Spang A."/>
            <person name="Saw J.H."/>
            <person name="Jorgensen S.L."/>
            <person name="Zaremba-Niedzwiedzka K."/>
            <person name="Martijn J."/>
            <person name="Lind A.E."/>
            <person name="van Eijk R."/>
            <person name="Schleper C."/>
            <person name="Guy L."/>
            <person name="Ettema T.J."/>
        </authorList>
    </citation>
    <scope>NUCLEOTIDE SEQUENCE</scope>
</reference>